<reference evidence="2 3" key="1">
    <citation type="submission" date="2019-11" db="EMBL/GenBank/DDBJ databases">
        <title>Caenimonas koreensis gen. nov., sp. nov., isolated from activated sludge.</title>
        <authorList>
            <person name="Seung H.R."/>
        </authorList>
    </citation>
    <scope>NUCLEOTIDE SEQUENCE [LARGE SCALE GENOMIC DNA]</scope>
    <source>
        <strain evidence="2 3">EMB320</strain>
    </source>
</reference>
<keyword evidence="3" id="KW-1185">Reference proteome</keyword>
<protein>
    <submittedName>
        <fullName evidence="2">Uncharacterized protein</fullName>
    </submittedName>
</protein>
<evidence type="ECO:0000256" key="1">
    <source>
        <dbReference type="SAM" id="MobiDB-lite"/>
    </source>
</evidence>
<name>A0A844B3V0_9BURK</name>
<proteinExistence type="predicted"/>
<dbReference type="AlphaFoldDB" id="A0A844B3V0"/>
<sequence>MDISKTGHQRTSITSRPVDGDAVAPVTPTTNRNEPGQLSMQPPQATQTDAPLLAITPSQGPRSPLLRLPKDLYKAIVQPLGGKSLNSLAAVSKALTDRLNASAAQDSIRQTRERIADCTQRLQKLEARLDYCTDVIMGTQGHEYANDLEYFDDRIREADSLPGKIEQVKQELAALSG</sequence>
<evidence type="ECO:0000313" key="3">
    <source>
        <dbReference type="Proteomes" id="UP000487350"/>
    </source>
</evidence>
<accession>A0A844B3V0</accession>
<organism evidence="2 3">
    <name type="scientific">Caenimonas koreensis DSM 17982</name>
    <dbReference type="NCBI Taxonomy" id="1121255"/>
    <lineage>
        <taxon>Bacteria</taxon>
        <taxon>Pseudomonadati</taxon>
        <taxon>Pseudomonadota</taxon>
        <taxon>Betaproteobacteria</taxon>
        <taxon>Burkholderiales</taxon>
        <taxon>Comamonadaceae</taxon>
        <taxon>Caenimonas</taxon>
    </lineage>
</organism>
<dbReference type="RefSeq" id="WP_153585228.1">
    <property type="nucleotide sequence ID" value="NZ_WJBU01000010.1"/>
</dbReference>
<dbReference type="EMBL" id="WJBU01000010">
    <property type="protein sequence ID" value="MRD47902.1"/>
    <property type="molecule type" value="Genomic_DNA"/>
</dbReference>
<evidence type="ECO:0000313" key="2">
    <source>
        <dbReference type="EMBL" id="MRD47902.1"/>
    </source>
</evidence>
<gene>
    <name evidence="2" type="ORF">GHT07_11480</name>
</gene>
<feature type="compositionally biased region" description="Polar residues" evidence="1">
    <location>
        <begin position="27"/>
        <end position="46"/>
    </location>
</feature>
<feature type="region of interest" description="Disordered" evidence="1">
    <location>
        <begin position="1"/>
        <end position="46"/>
    </location>
</feature>
<comment type="caution">
    <text evidence="2">The sequence shown here is derived from an EMBL/GenBank/DDBJ whole genome shotgun (WGS) entry which is preliminary data.</text>
</comment>
<dbReference type="Proteomes" id="UP000487350">
    <property type="component" value="Unassembled WGS sequence"/>
</dbReference>